<sequence length="56" mass="6209">MNVGTSEFPDLINKKLIDCEPSDENGKSAFTESLIGSPTLLVFTNSTNDEMRFLIK</sequence>
<protein>
    <submittedName>
        <fullName evidence="1">Uncharacterized protein</fullName>
    </submittedName>
</protein>
<dbReference type="KEGG" id="abat:CFX1CAM_0955"/>
<dbReference type="AlphaFoldDB" id="A0A1Y6K7L4"/>
<name>A0A1Y6K7L4_9CHLR</name>
<evidence type="ECO:0000313" key="2">
    <source>
        <dbReference type="Proteomes" id="UP000195514"/>
    </source>
</evidence>
<gene>
    <name evidence="1" type="ORF">CFX1CAM_0955</name>
</gene>
<accession>A0A1Y6K7L4</accession>
<evidence type="ECO:0000313" key="1">
    <source>
        <dbReference type="EMBL" id="SMX54020.1"/>
    </source>
</evidence>
<dbReference type="Proteomes" id="UP000195514">
    <property type="component" value="Chromosome I"/>
</dbReference>
<organism evidence="1 2">
    <name type="scientific">Candidatus Brevifilum fermentans</name>
    <dbReference type="NCBI Taxonomy" id="1986204"/>
    <lineage>
        <taxon>Bacteria</taxon>
        <taxon>Bacillati</taxon>
        <taxon>Chloroflexota</taxon>
        <taxon>Anaerolineae</taxon>
        <taxon>Anaerolineales</taxon>
        <taxon>Anaerolineaceae</taxon>
        <taxon>Candidatus Brevifilum</taxon>
    </lineage>
</organism>
<proteinExistence type="predicted"/>
<reference evidence="2" key="1">
    <citation type="submission" date="2017-05" db="EMBL/GenBank/DDBJ databases">
        <authorList>
            <person name="Kirkegaard R."/>
            <person name="Mcilroy J S."/>
        </authorList>
    </citation>
    <scope>NUCLEOTIDE SEQUENCE [LARGE SCALE GENOMIC DNA]</scope>
</reference>
<dbReference type="EMBL" id="LT859958">
    <property type="protein sequence ID" value="SMX54020.1"/>
    <property type="molecule type" value="Genomic_DNA"/>
</dbReference>
<keyword evidence="2" id="KW-1185">Reference proteome</keyword>